<accession>A0ABQ7T4R3</accession>
<organism evidence="1 2">
    <name type="scientific">Phrynosoma platyrhinos</name>
    <name type="common">Desert horned lizard</name>
    <dbReference type="NCBI Taxonomy" id="52577"/>
    <lineage>
        <taxon>Eukaryota</taxon>
        <taxon>Metazoa</taxon>
        <taxon>Chordata</taxon>
        <taxon>Craniata</taxon>
        <taxon>Vertebrata</taxon>
        <taxon>Euteleostomi</taxon>
        <taxon>Lepidosauria</taxon>
        <taxon>Squamata</taxon>
        <taxon>Bifurcata</taxon>
        <taxon>Unidentata</taxon>
        <taxon>Episquamata</taxon>
        <taxon>Toxicofera</taxon>
        <taxon>Iguania</taxon>
        <taxon>Phrynosomatidae</taxon>
        <taxon>Phrynosomatinae</taxon>
        <taxon>Phrynosoma</taxon>
    </lineage>
</organism>
<evidence type="ECO:0008006" key="3">
    <source>
        <dbReference type="Google" id="ProtNLM"/>
    </source>
</evidence>
<dbReference type="Proteomes" id="UP000826234">
    <property type="component" value="Unassembled WGS sequence"/>
</dbReference>
<keyword evidence="2" id="KW-1185">Reference proteome</keyword>
<proteinExistence type="predicted"/>
<evidence type="ECO:0000313" key="1">
    <source>
        <dbReference type="EMBL" id="KAH0624645.1"/>
    </source>
</evidence>
<reference evidence="1 2" key="1">
    <citation type="journal article" date="2022" name="Gigascience">
        <title>A chromosome-level genome assembly and annotation of the desert horned lizard, Phrynosoma platyrhinos, provides insight into chromosomal rearrangements among reptiles.</title>
        <authorList>
            <person name="Koochekian N."/>
            <person name="Ascanio A."/>
            <person name="Farleigh K."/>
            <person name="Card D.C."/>
            <person name="Schield D.R."/>
            <person name="Castoe T.A."/>
            <person name="Jezkova T."/>
        </authorList>
    </citation>
    <scope>NUCLEOTIDE SEQUENCE [LARGE SCALE GENOMIC DNA]</scope>
    <source>
        <strain evidence="1">NK-2021</strain>
    </source>
</reference>
<dbReference type="EMBL" id="JAIPUX010001232">
    <property type="protein sequence ID" value="KAH0624645.1"/>
    <property type="molecule type" value="Genomic_DNA"/>
</dbReference>
<comment type="caution">
    <text evidence="1">The sequence shown here is derived from an EMBL/GenBank/DDBJ whole genome shotgun (WGS) entry which is preliminary data.</text>
</comment>
<protein>
    <recommendedName>
        <fullName evidence="3">E3 ubiquitin-protein ligase HERC2</fullName>
    </recommendedName>
</protein>
<sequence length="246" mass="26966">MHITPVLAFTRDGLCGLWNEMVKDGEIVYTGTELSQSSEASPRKDVNELKECLYVLVKEQQALAKKTAITTLSALRLKQRLAILERYFIALNRTVLQDNVKVKWKSSNIPLPAVDKKSPRPIGKGVEGLARVGSRAALSFAFAFLRRAWRSGEDADLCSELLQESLDALRALPEASLFDEGTVSSVWLEVVERATKFLRSVVTGDIHGTPGSKGSGSIPLQDQHLALAILLELAVQRGTLRQGVEA</sequence>
<gene>
    <name evidence="1" type="ORF">JD844_032315</name>
</gene>
<name>A0ABQ7T4R3_PHRPL</name>
<evidence type="ECO:0000313" key="2">
    <source>
        <dbReference type="Proteomes" id="UP000826234"/>
    </source>
</evidence>